<dbReference type="eggNOG" id="COG2847">
    <property type="taxonomic scope" value="Bacteria"/>
</dbReference>
<dbReference type="HOGENOM" id="CLU_100939_1_1_6"/>
<evidence type="ECO:0000313" key="2">
    <source>
        <dbReference type="EMBL" id="EAS47721.1"/>
    </source>
</evidence>
<protein>
    <recommendedName>
        <fullName evidence="4">Copper chaperone PCu(A)C</fullName>
    </recommendedName>
</protein>
<gene>
    <name evidence="2" type="ORF">GB2207_07931</name>
</gene>
<proteinExistence type="predicted"/>
<reference evidence="2 3" key="1">
    <citation type="submission" date="2006-03" db="EMBL/GenBank/DDBJ databases">
        <authorList>
            <person name="Giovannoni S.J."/>
            <person name="Cho J.-C."/>
            <person name="Ferriera S."/>
            <person name="Johnson J."/>
            <person name="Kravitz S."/>
            <person name="Halpern A."/>
            <person name="Remington K."/>
            <person name="Beeson K."/>
            <person name="Tran B."/>
            <person name="Rogers Y.-H."/>
            <person name="Friedman R."/>
            <person name="Venter J.C."/>
        </authorList>
    </citation>
    <scope>NUCLEOTIDE SEQUENCE [LARGE SCALE GENOMIC DNA]</scope>
    <source>
        <strain evidence="2 3">HTCC2207</strain>
    </source>
</reference>
<dbReference type="InterPro" id="IPR007410">
    <property type="entry name" value="LpqE-like"/>
</dbReference>
<comment type="caution">
    <text evidence="2">The sequence shown here is derived from an EMBL/GenBank/DDBJ whole genome shotgun (WGS) entry which is preliminary data.</text>
</comment>
<dbReference type="AlphaFoldDB" id="Q1YVI7"/>
<evidence type="ECO:0000256" key="1">
    <source>
        <dbReference type="SAM" id="MobiDB-lite"/>
    </source>
</evidence>
<organism evidence="2 3">
    <name type="scientific">gamma proteobacterium HTCC2207</name>
    <dbReference type="NCBI Taxonomy" id="314287"/>
    <lineage>
        <taxon>Bacteria</taxon>
        <taxon>Pseudomonadati</taxon>
        <taxon>Pseudomonadota</taxon>
        <taxon>Gammaproteobacteria</taxon>
        <taxon>Cellvibrionales</taxon>
        <taxon>Porticoccaceae</taxon>
        <taxon>SAR92 clade</taxon>
    </lineage>
</organism>
<dbReference type="Proteomes" id="UP000005555">
    <property type="component" value="Unassembled WGS sequence"/>
</dbReference>
<dbReference type="InterPro" id="IPR058248">
    <property type="entry name" value="Lxx211020-like"/>
</dbReference>
<name>Q1YVI7_9GAMM</name>
<evidence type="ECO:0008006" key="4">
    <source>
        <dbReference type="Google" id="ProtNLM"/>
    </source>
</evidence>
<dbReference type="PANTHER" id="PTHR36302">
    <property type="entry name" value="BLR7088 PROTEIN"/>
    <property type="match status" value="1"/>
</dbReference>
<dbReference type="Gene3D" id="2.60.40.1890">
    <property type="entry name" value="PCu(A)C copper chaperone"/>
    <property type="match status" value="1"/>
</dbReference>
<feature type="region of interest" description="Disordered" evidence="1">
    <location>
        <begin position="135"/>
        <end position="162"/>
    </location>
</feature>
<keyword evidence="3" id="KW-1185">Reference proteome</keyword>
<dbReference type="Pfam" id="PF04314">
    <property type="entry name" value="PCuAC"/>
    <property type="match status" value="1"/>
</dbReference>
<evidence type="ECO:0000313" key="3">
    <source>
        <dbReference type="Proteomes" id="UP000005555"/>
    </source>
</evidence>
<dbReference type="STRING" id="314287.GB2207_07931"/>
<sequence>MPLGLAASASGFSVEDAYMRVMPPGRTATAAYLSVTNKHDKACSIIGGSSAMAAKLEIHQQLMSDGMMKMRRVTAVTVASGETLVLQPGGFHLMLLGVETALVAGETHDMSLQTEDCGAIEITAEVRSLFKKAAAAEKAHDHSMHDHSGHDMHNMHKDGMHK</sequence>
<dbReference type="InterPro" id="IPR036182">
    <property type="entry name" value="PCuAC_sf"/>
</dbReference>
<dbReference type="SUPFAM" id="SSF110087">
    <property type="entry name" value="DR1885-like metal-binding protein"/>
    <property type="match status" value="1"/>
</dbReference>
<dbReference type="EMBL" id="AAPI01000001">
    <property type="protein sequence ID" value="EAS47721.1"/>
    <property type="molecule type" value="Genomic_DNA"/>
</dbReference>
<dbReference type="PANTHER" id="PTHR36302:SF1">
    <property type="entry name" value="COPPER CHAPERONE PCU(A)C"/>
    <property type="match status" value="1"/>
</dbReference>
<accession>Q1YVI7</accession>